<evidence type="ECO:0000313" key="4">
    <source>
        <dbReference type="EMBL" id="RIE12546.1"/>
    </source>
</evidence>
<evidence type="ECO:0000313" key="5">
    <source>
        <dbReference type="Proteomes" id="UP000266260"/>
    </source>
</evidence>
<sequence length="303" mass="33180">MKTTKSGSSSRIAAFMSILVAVLLAATGCAPRVVGTRHVPDGNDMATMIKNGEIPYKNDVPPIALTGAGTYIANFSATLKVTGVVNTRMVMGETTSLVSSDGREPRHVFVVFYLCQPLSAKADKFSDGTIVYGGTGYPKIIEGKTYTVSGILQPHWQGNPLVYVPTANEFKQTTGSESFVDVPKDALELEVPAMPSPEQVVRDYFKYWNAKNLVEMEKRLTPDKRGIAQHLDALAYVKILSISERLPRTTGTKVFEVVFDLKFKNASYGATGINDGKNVWGFFLKRDNETSPWLIYDWGGGGY</sequence>
<dbReference type="InterPro" id="IPR032256">
    <property type="entry name" value="DUF4829"/>
</dbReference>
<keyword evidence="5" id="KW-1185">Reference proteome</keyword>
<dbReference type="AlphaFoldDB" id="A0A398DAG2"/>
<name>A0A398DAG2_9BACT</name>
<proteinExistence type="predicted"/>
<comment type="caution">
    <text evidence="4">The sequence shown here is derived from an EMBL/GenBank/DDBJ whole genome shotgun (WGS) entry which is preliminary data.</text>
</comment>
<dbReference type="Pfam" id="PF16111">
    <property type="entry name" value="DUF4829"/>
    <property type="match status" value="1"/>
</dbReference>
<dbReference type="Proteomes" id="UP000266260">
    <property type="component" value="Unassembled WGS sequence"/>
</dbReference>
<dbReference type="PROSITE" id="PS51257">
    <property type="entry name" value="PROKAR_LIPOPROTEIN"/>
    <property type="match status" value="1"/>
</dbReference>
<dbReference type="RefSeq" id="WP_119119635.1">
    <property type="nucleotide sequence ID" value="NZ_QXIT01000144.1"/>
</dbReference>
<evidence type="ECO:0000256" key="1">
    <source>
        <dbReference type="SAM" id="SignalP"/>
    </source>
</evidence>
<dbReference type="EMBL" id="QXIT01000144">
    <property type="protein sequence ID" value="RIE06895.1"/>
    <property type="molecule type" value="Genomic_DNA"/>
</dbReference>
<dbReference type="EMBL" id="QXIU01000091">
    <property type="protein sequence ID" value="RIE12546.1"/>
    <property type="molecule type" value="Genomic_DNA"/>
</dbReference>
<gene>
    <name evidence="4" type="ORF">SMC5_03635</name>
    <name evidence="3" type="ORF">SMC6_08160</name>
</gene>
<protein>
    <submittedName>
        <fullName evidence="4">DUF4829 domain-containing protein</fullName>
    </submittedName>
</protein>
<organism evidence="4 6">
    <name type="scientific">Candidatus Cryosericum odellii</name>
    <dbReference type="NCBI Taxonomy" id="2290917"/>
    <lineage>
        <taxon>Bacteria</taxon>
        <taxon>Pseudomonadati</taxon>
        <taxon>Caldisericota/Cryosericota group</taxon>
        <taxon>Candidatus Cryosericota</taxon>
        <taxon>Candidatus Cryosericia</taxon>
        <taxon>Candidatus Cryosericales</taxon>
        <taxon>Candidatus Cryosericaceae</taxon>
        <taxon>Candidatus Cryosericum</taxon>
    </lineage>
</organism>
<evidence type="ECO:0000259" key="2">
    <source>
        <dbReference type="Pfam" id="PF16111"/>
    </source>
</evidence>
<feature type="signal peptide" evidence="1">
    <location>
        <begin position="1"/>
        <end position="25"/>
    </location>
</feature>
<accession>A0A398CW65</accession>
<dbReference type="Proteomes" id="UP000266489">
    <property type="component" value="Unassembled WGS sequence"/>
</dbReference>
<keyword evidence="1" id="KW-0732">Signal</keyword>
<reference evidence="5 6" key="1">
    <citation type="submission" date="2018-09" db="EMBL/GenBank/DDBJ databases">
        <title>Discovery and Ecogenomic Context for Candidatus Cryosericales, a Global Caldiserica Order Active in Thawing Permafrost.</title>
        <authorList>
            <person name="Martinez M.A."/>
            <person name="Woodcroft B.J."/>
            <person name="Ignacio Espinoza J.C."/>
            <person name="Zayed A."/>
            <person name="Singleton C.M."/>
            <person name="Boyd J."/>
            <person name="Li Y.-F."/>
            <person name="Purvine S."/>
            <person name="Maughan H."/>
            <person name="Hodgkins S.B."/>
            <person name="Anderson D."/>
            <person name="Sederholm M."/>
            <person name="Temperton B."/>
            <person name="Saleska S.R."/>
            <person name="Tyson G.W."/>
            <person name="Rich V.I."/>
        </authorList>
    </citation>
    <scope>NUCLEOTIDE SEQUENCE [LARGE SCALE GENOMIC DNA]</scope>
    <source>
        <strain evidence="4 6">SMC5</strain>
        <strain evidence="3 5">SMC6</strain>
    </source>
</reference>
<accession>A0A398DAG2</accession>
<evidence type="ECO:0000313" key="3">
    <source>
        <dbReference type="EMBL" id="RIE06895.1"/>
    </source>
</evidence>
<feature type="chain" id="PRO_5044587967" evidence="1">
    <location>
        <begin position="26"/>
        <end position="303"/>
    </location>
</feature>
<evidence type="ECO:0000313" key="6">
    <source>
        <dbReference type="Proteomes" id="UP000266489"/>
    </source>
</evidence>
<dbReference type="OrthoDB" id="1933189at2"/>
<feature type="domain" description="DUF4829" evidence="2">
    <location>
        <begin position="252"/>
        <end position="299"/>
    </location>
</feature>